<evidence type="ECO:0000313" key="2">
    <source>
        <dbReference type="EMBL" id="GEL95620.1"/>
    </source>
</evidence>
<dbReference type="AlphaFoldDB" id="A0A511JCA3"/>
<gene>
    <name evidence="2" type="ORF">CCO02nite_22780</name>
</gene>
<keyword evidence="3" id="KW-1185">Reference proteome</keyword>
<organism evidence="2 3">
    <name type="scientific">Cellulomonas composti</name>
    <dbReference type="NCBI Taxonomy" id="266130"/>
    <lineage>
        <taxon>Bacteria</taxon>
        <taxon>Bacillati</taxon>
        <taxon>Actinomycetota</taxon>
        <taxon>Actinomycetes</taxon>
        <taxon>Micrococcales</taxon>
        <taxon>Cellulomonadaceae</taxon>
        <taxon>Cellulomonas</taxon>
    </lineage>
</organism>
<comment type="caution">
    <text evidence="2">The sequence shown here is derived from an EMBL/GenBank/DDBJ whole genome shotgun (WGS) entry which is preliminary data.</text>
</comment>
<protein>
    <submittedName>
        <fullName evidence="2">Uncharacterized protein</fullName>
    </submittedName>
</protein>
<keyword evidence="1" id="KW-0812">Transmembrane</keyword>
<name>A0A511JCA3_9CELL</name>
<accession>A0A511JCA3</accession>
<proteinExistence type="predicted"/>
<dbReference type="Proteomes" id="UP000321720">
    <property type="component" value="Unassembled WGS sequence"/>
</dbReference>
<dbReference type="EMBL" id="BJWG01000010">
    <property type="protein sequence ID" value="GEL95620.1"/>
    <property type="molecule type" value="Genomic_DNA"/>
</dbReference>
<keyword evidence="1" id="KW-0472">Membrane</keyword>
<keyword evidence="1" id="KW-1133">Transmembrane helix</keyword>
<sequence>MSVTVASATEPANSPSYAASGDVMDGMAEAGIAVSAVASIAATVVPAAIAARLRRVAALFVCISTLSSPDRARNWTRA</sequence>
<evidence type="ECO:0000313" key="3">
    <source>
        <dbReference type="Proteomes" id="UP000321720"/>
    </source>
</evidence>
<feature type="transmembrane region" description="Helical" evidence="1">
    <location>
        <begin position="30"/>
        <end position="51"/>
    </location>
</feature>
<reference evidence="2 3" key="1">
    <citation type="submission" date="2019-07" db="EMBL/GenBank/DDBJ databases">
        <title>Whole genome shotgun sequence of Cellulomonas composti NBRC 100758.</title>
        <authorList>
            <person name="Hosoyama A."/>
            <person name="Uohara A."/>
            <person name="Ohji S."/>
            <person name="Ichikawa N."/>
        </authorList>
    </citation>
    <scope>NUCLEOTIDE SEQUENCE [LARGE SCALE GENOMIC DNA]</scope>
    <source>
        <strain evidence="2 3">NBRC 100758</strain>
    </source>
</reference>
<evidence type="ECO:0000256" key="1">
    <source>
        <dbReference type="SAM" id="Phobius"/>
    </source>
</evidence>